<dbReference type="VEuPathDB" id="VectorBase:GAUT007300"/>
<protein>
    <submittedName>
        <fullName evidence="2">Uncharacterized protein</fullName>
    </submittedName>
</protein>
<sequence length="111" mass="12181">MAIKSILGYVRGVSGTAFLLALPPFWVNHSHYDKLGSGVTSTKDSTLLLSKSVKVSGKNAYMHIFAKRYLFNIQLVFMTNCIFMIYATANKVLAKCVGNRDIDGQTNGDDA</sequence>
<proteinExistence type="predicted"/>
<name>A0A1A9UK04_GLOAU</name>
<dbReference type="AlphaFoldDB" id="A0A1A9UK04"/>
<keyword evidence="3" id="KW-1185">Reference proteome</keyword>
<evidence type="ECO:0000313" key="3">
    <source>
        <dbReference type="Proteomes" id="UP000078200"/>
    </source>
</evidence>
<organism evidence="2 3">
    <name type="scientific">Glossina austeni</name>
    <name type="common">Savannah tsetse fly</name>
    <dbReference type="NCBI Taxonomy" id="7395"/>
    <lineage>
        <taxon>Eukaryota</taxon>
        <taxon>Metazoa</taxon>
        <taxon>Ecdysozoa</taxon>
        <taxon>Arthropoda</taxon>
        <taxon>Hexapoda</taxon>
        <taxon>Insecta</taxon>
        <taxon>Pterygota</taxon>
        <taxon>Neoptera</taxon>
        <taxon>Endopterygota</taxon>
        <taxon>Diptera</taxon>
        <taxon>Brachycera</taxon>
        <taxon>Muscomorpha</taxon>
        <taxon>Hippoboscoidea</taxon>
        <taxon>Glossinidae</taxon>
        <taxon>Glossina</taxon>
    </lineage>
</organism>
<keyword evidence="1" id="KW-0812">Transmembrane</keyword>
<accession>A0A1A9UK04</accession>
<keyword evidence="1" id="KW-0472">Membrane</keyword>
<feature type="transmembrane region" description="Helical" evidence="1">
    <location>
        <begin position="69"/>
        <end position="89"/>
    </location>
</feature>
<feature type="transmembrane region" description="Helical" evidence="1">
    <location>
        <begin position="6"/>
        <end position="27"/>
    </location>
</feature>
<reference evidence="2" key="1">
    <citation type="submission" date="2020-05" db="UniProtKB">
        <authorList>
            <consortium name="EnsemblMetazoa"/>
        </authorList>
    </citation>
    <scope>IDENTIFICATION</scope>
    <source>
        <strain evidence="2">TTRI</strain>
    </source>
</reference>
<keyword evidence="1" id="KW-1133">Transmembrane helix</keyword>
<dbReference type="EnsemblMetazoa" id="GAUT007300-RA">
    <property type="protein sequence ID" value="GAUT007300-PA"/>
    <property type="gene ID" value="GAUT007300"/>
</dbReference>
<evidence type="ECO:0000256" key="1">
    <source>
        <dbReference type="SAM" id="Phobius"/>
    </source>
</evidence>
<dbReference type="Proteomes" id="UP000078200">
    <property type="component" value="Unassembled WGS sequence"/>
</dbReference>
<evidence type="ECO:0000313" key="2">
    <source>
        <dbReference type="EnsemblMetazoa" id="GAUT007300-PA"/>
    </source>
</evidence>